<organism evidence="10 11">
    <name type="scientific">Arsenophonus apicola</name>
    <dbReference type="NCBI Taxonomy" id="2879119"/>
    <lineage>
        <taxon>Bacteria</taxon>
        <taxon>Pseudomonadati</taxon>
        <taxon>Pseudomonadota</taxon>
        <taxon>Gammaproteobacteria</taxon>
        <taxon>Enterobacterales</taxon>
        <taxon>Morganellaceae</taxon>
        <taxon>Arsenophonus</taxon>
    </lineage>
</organism>
<comment type="catalytic activity">
    <reaction evidence="8">
        <text>6-carboxy-5,6,7,8-tetrahydropterin + H(+) = 7-carboxy-7-carbaguanine + NH4(+)</text>
        <dbReference type="Rhea" id="RHEA:27974"/>
        <dbReference type="ChEBI" id="CHEBI:15378"/>
        <dbReference type="ChEBI" id="CHEBI:28938"/>
        <dbReference type="ChEBI" id="CHEBI:61032"/>
        <dbReference type="ChEBI" id="CHEBI:61036"/>
        <dbReference type="EC" id="4.3.99.3"/>
    </reaction>
</comment>
<comment type="pathway">
    <text evidence="8">Purine metabolism; 7-cyano-7-deazaguanine biosynthesis.</text>
</comment>
<evidence type="ECO:0000256" key="8">
    <source>
        <dbReference type="HAMAP-Rule" id="MF_00917"/>
    </source>
</evidence>
<keyword evidence="5 8" id="KW-0408">Iron</keyword>
<dbReference type="CDD" id="cd01335">
    <property type="entry name" value="Radical_SAM"/>
    <property type="match status" value="1"/>
</dbReference>
<feature type="binding site" evidence="8">
    <location>
        <position position="27"/>
    </location>
    <ligand>
        <name>substrate</name>
    </ligand>
</feature>
<evidence type="ECO:0000259" key="9">
    <source>
        <dbReference type="PROSITE" id="PS51918"/>
    </source>
</evidence>
<comment type="cofactor">
    <cofactor evidence="8">
        <name>S-adenosyl-L-methionine</name>
        <dbReference type="ChEBI" id="CHEBI:59789"/>
    </cofactor>
    <text evidence="8">Binds 1 S-adenosyl-L-methionine per subunit.</text>
</comment>
<keyword evidence="11" id="KW-1185">Reference proteome</keyword>
<dbReference type="PANTHER" id="PTHR42836">
    <property type="entry name" value="7-CARBOXY-7-DEAZAGUANINE SYNTHASE"/>
    <property type="match status" value="1"/>
</dbReference>
<evidence type="ECO:0000256" key="1">
    <source>
        <dbReference type="ARBA" id="ARBA00022485"/>
    </source>
</evidence>
<dbReference type="Proteomes" id="UP001231859">
    <property type="component" value="Chromosome"/>
</dbReference>
<dbReference type="RefSeq" id="WP_280937754.1">
    <property type="nucleotide sequence ID" value="NZ_CP123759.1"/>
</dbReference>
<feature type="domain" description="Radical SAM core" evidence="9">
    <location>
        <begin position="18"/>
        <end position="224"/>
    </location>
</feature>
<feature type="binding site" evidence="8">
    <location>
        <position position="40"/>
    </location>
    <ligand>
        <name>Mg(2+)</name>
        <dbReference type="ChEBI" id="CHEBI:18420"/>
    </ligand>
</feature>
<dbReference type="InterPro" id="IPR007197">
    <property type="entry name" value="rSAM"/>
</dbReference>
<keyword evidence="2 8" id="KW-0949">S-adenosyl-L-methionine</keyword>
<accession>A0ABY8P0R9</accession>
<feature type="binding site" evidence="8">
    <location>
        <position position="35"/>
    </location>
    <ligand>
        <name>[4Fe-4S] cluster</name>
        <dbReference type="ChEBI" id="CHEBI:49883"/>
        <note>4Fe-4S-S-AdoMet</note>
    </ligand>
</feature>
<dbReference type="EMBL" id="CP123759">
    <property type="protein sequence ID" value="WGO83085.1"/>
    <property type="molecule type" value="Genomic_DNA"/>
</dbReference>
<comment type="function">
    <text evidence="8">Catalyzes the complex heterocyclic radical-mediated conversion of 6-carboxy-5,6,7,8-tetrahydropterin (CPH4) to 7-carboxy-7-deazaguanine (CDG), a step common to the biosynthetic pathways of all 7-deazapurine-containing compounds.</text>
</comment>
<dbReference type="InterPro" id="IPR058240">
    <property type="entry name" value="rSAM_sf"/>
</dbReference>
<evidence type="ECO:0000256" key="5">
    <source>
        <dbReference type="ARBA" id="ARBA00023004"/>
    </source>
</evidence>
<dbReference type="InterPro" id="IPR027609">
    <property type="entry name" value="rSAM_QueE_proteobac"/>
</dbReference>
<dbReference type="SFLD" id="SFLDS00029">
    <property type="entry name" value="Radical_SAM"/>
    <property type="match status" value="1"/>
</dbReference>
<evidence type="ECO:0000256" key="2">
    <source>
        <dbReference type="ARBA" id="ARBA00022691"/>
    </source>
</evidence>
<evidence type="ECO:0000256" key="4">
    <source>
        <dbReference type="ARBA" id="ARBA00022842"/>
    </source>
</evidence>
<dbReference type="PANTHER" id="PTHR42836:SF1">
    <property type="entry name" value="7-CARBOXY-7-DEAZAGUANINE SYNTHASE"/>
    <property type="match status" value="1"/>
</dbReference>
<feature type="binding site" evidence="8">
    <location>
        <begin position="136"/>
        <end position="138"/>
    </location>
    <ligand>
        <name>S-adenosyl-L-methionine</name>
        <dbReference type="ChEBI" id="CHEBI:59789"/>
    </ligand>
</feature>
<feature type="binding site" evidence="8">
    <location>
        <begin position="37"/>
        <end position="39"/>
    </location>
    <ligand>
        <name>S-adenosyl-L-methionine</name>
        <dbReference type="ChEBI" id="CHEBI:59789"/>
    </ligand>
</feature>
<keyword evidence="3 8" id="KW-0479">Metal-binding</keyword>
<feature type="binding site" evidence="8">
    <location>
        <position position="94"/>
    </location>
    <ligand>
        <name>S-adenosyl-L-methionine</name>
        <dbReference type="ChEBI" id="CHEBI:59789"/>
    </ligand>
</feature>
<comment type="subunit">
    <text evidence="8">Homodimer.</text>
</comment>
<comment type="cofactor">
    <cofactor evidence="8">
        <name>Mg(2+)</name>
        <dbReference type="ChEBI" id="CHEBI:18420"/>
    </cofactor>
</comment>
<keyword evidence="1 8" id="KW-0004">4Fe-4S</keyword>
<dbReference type="PIRSF" id="PIRSF000370">
    <property type="entry name" value="QueE"/>
    <property type="match status" value="1"/>
</dbReference>
<dbReference type="Gene3D" id="3.20.20.70">
    <property type="entry name" value="Aldolase class I"/>
    <property type="match status" value="1"/>
</dbReference>
<dbReference type="EC" id="4.3.99.3" evidence="8"/>
<feature type="binding site" evidence="8">
    <location>
        <position position="92"/>
    </location>
    <ligand>
        <name>substrate</name>
    </ligand>
</feature>
<keyword evidence="7 8" id="KW-0456">Lyase</keyword>
<dbReference type="Pfam" id="PF04055">
    <property type="entry name" value="Radical_SAM"/>
    <property type="match status" value="1"/>
</dbReference>
<feature type="binding site" evidence="8">
    <location>
        <position position="38"/>
    </location>
    <ligand>
        <name>[4Fe-4S] cluster</name>
        <dbReference type="ChEBI" id="CHEBI:49883"/>
        <note>4Fe-4S-S-AdoMet</note>
    </ligand>
</feature>
<keyword evidence="6 8" id="KW-0411">Iron-sulfur</keyword>
<keyword evidence="4 8" id="KW-0460">Magnesium</keyword>
<evidence type="ECO:0000313" key="10">
    <source>
        <dbReference type="EMBL" id="WGO83085.1"/>
    </source>
</evidence>
<sequence length="224" mass="25335">MDYPINQIFQTIQGEGYFTGVAAIFIRLQGCPVGCSWCDTKHTWAKNKQQQRPLSIILAKKSDNDEWATCSSEQLIDLFEQKNYTARHIVITGGEPCLYDLTELTANLEKKGYQCQIETSGTHDIYCSEKTWVTLSPKVAMRGGFKILPAALNRANEIKHPVGRQKDIDVLEHLINQLAPNHPAPHICLQPISQNAKATNLCIEACIKRNWRLSVQMHKYLNIA</sequence>
<evidence type="ECO:0000313" key="11">
    <source>
        <dbReference type="Proteomes" id="UP001231859"/>
    </source>
</evidence>
<dbReference type="PROSITE" id="PS51918">
    <property type="entry name" value="RADICAL_SAM"/>
    <property type="match status" value="1"/>
</dbReference>
<comment type="caution">
    <text evidence="8">Lacks conserved residue(s) required for the propagation of feature annotation.</text>
</comment>
<comment type="cofactor">
    <cofactor evidence="8">
        <name>[4Fe-4S] cluster</name>
        <dbReference type="ChEBI" id="CHEBI:49883"/>
    </cofactor>
    <text evidence="8">Binds 1 [4Fe-4S] cluster. The cluster is coordinated with 3 cysteines and an exchangeable S-adenosyl-L-methionine.</text>
</comment>
<gene>
    <name evidence="8 10" type="primary">queE</name>
    <name evidence="10" type="ORF">QG404_12145</name>
</gene>
<feature type="binding site" evidence="8">
    <location>
        <position position="31"/>
    </location>
    <ligand>
        <name>[4Fe-4S] cluster</name>
        <dbReference type="ChEBI" id="CHEBI:49883"/>
        <note>4Fe-4S-S-AdoMet</note>
    </ligand>
</feature>
<proteinExistence type="inferred from homology"/>
<comment type="similarity">
    <text evidence="8">Belongs to the radical SAM superfamily. 7-carboxy-7-deazaguanine synthase family.</text>
</comment>
<reference evidence="10 11" key="1">
    <citation type="submission" date="2023-04" db="EMBL/GenBank/DDBJ databases">
        <title>Genome dynamics across the evolutionary transition to endosymbiosis.</title>
        <authorList>
            <person name="Siozios S."/>
            <person name="Nadal-Jimenez P."/>
            <person name="Azagi T."/>
            <person name="Sprong H."/>
            <person name="Frost C.L."/>
            <person name="Parratt S.R."/>
            <person name="Taylor G."/>
            <person name="Brettell L."/>
            <person name="Lew K.C."/>
            <person name="Croft L."/>
            <person name="King K.C."/>
            <person name="Brockhurst M.A."/>
            <person name="Hypsa V."/>
            <person name="Novakova E."/>
            <person name="Darby A.C."/>
            <person name="Hurst G.D.D."/>
        </authorList>
    </citation>
    <scope>NUCLEOTIDE SEQUENCE [LARGE SCALE GENOMIC DNA]</scope>
    <source>
        <strain evidence="11">aApi_AU</strain>
    </source>
</reference>
<evidence type="ECO:0000256" key="3">
    <source>
        <dbReference type="ARBA" id="ARBA00022723"/>
    </source>
</evidence>
<dbReference type="InterPro" id="IPR013785">
    <property type="entry name" value="Aldolase_TIM"/>
</dbReference>
<feature type="binding site" evidence="8">
    <location>
        <begin position="12"/>
        <end position="14"/>
    </location>
    <ligand>
        <name>substrate</name>
    </ligand>
</feature>
<dbReference type="GO" id="GO:0016829">
    <property type="term" value="F:lyase activity"/>
    <property type="evidence" value="ECO:0007669"/>
    <property type="project" value="UniProtKB-KW"/>
</dbReference>
<dbReference type="HAMAP" id="MF_00917">
    <property type="entry name" value="QueE"/>
    <property type="match status" value="1"/>
</dbReference>
<protein>
    <recommendedName>
        <fullName evidence="8">7-carboxy-7-deazaguanine synthase</fullName>
        <shortName evidence="8">CDG synthase</shortName>
        <ecNumber evidence="8">4.3.99.3</ecNumber>
    </recommendedName>
    <alternativeName>
        <fullName evidence="8">Queuosine biosynthesis protein QueE</fullName>
    </alternativeName>
</protein>
<dbReference type="InterPro" id="IPR024924">
    <property type="entry name" value="7-CO-7-deazaguanine_synth-like"/>
</dbReference>
<evidence type="ECO:0000256" key="7">
    <source>
        <dbReference type="ARBA" id="ARBA00023239"/>
    </source>
</evidence>
<dbReference type="SUPFAM" id="SSF102114">
    <property type="entry name" value="Radical SAM enzymes"/>
    <property type="match status" value="1"/>
</dbReference>
<dbReference type="NCBIfam" id="TIGR04322">
    <property type="entry name" value="rSAM_QueE_Ecoli"/>
    <property type="match status" value="1"/>
</dbReference>
<name>A0ABY8P0R9_9GAMM</name>
<keyword evidence="8" id="KW-0671">Queuosine biosynthesis</keyword>
<evidence type="ECO:0000256" key="6">
    <source>
        <dbReference type="ARBA" id="ARBA00023014"/>
    </source>
</evidence>